<organism evidence="1">
    <name type="scientific">Candidatus Syntropharchaeum butanivorans</name>
    <dbReference type="NCBI Taxonomy" id="1839936"/>
    <lineage>
        <taxon>Archaea</taxon>
        <taxon>Methanobacteriati</taxon>
        <taxon>Methanobacteriota</taxon>
        <taxon>Stenosarchaea group</taxon>
        <taxon>Methanomicrobia</taxon>
        <taxon>Methanosarcinales</taxon>
        <taxon>ANME-2 cluster</taxon>
        <taxon>Candidatus Syntropharchaeum</taxon>
    </lineage>
</organism>
<name>A0A7C0X3U3_9EURY</name>
<comment type="caution">
    <text evidence="1">The sequence shown here is derived from an EMBL/GenBank/DDBJ whole genome shotgun (WGS) entry which is preliminary data.</text>
</comment>
<accession>A0A7C0X3U3</accession>
<protein>
    <submittedName>
        <fullName evidence="1">Uncharacterized protein</fullName>
    </submittedName>
</protein>
<gene>
    <name evidence="1" type="ORF">ENG09_07040</name>
</gene>
<proteinExistence type="predicted"/>
<dbReference type="EMBL" id="DQZR01000294">
    <property type="protein sequence ID" value="HDM36976.1"/>
    <property type="molecule type" value="Genomic_DNA"/>
</dbReference>
<dbReference type="AlphaFoldDB" id="A0A7C0X3U3"/>
<sequence>MVGEEGAKAFRASLVAFVWIFPIFDQNCPIEDGLLRKGFLKACGEDDIHLRSRKEKTWVMDGD</sequence>
<evidence type="ECO:0000313" key="1">
    <source>
        <dbReference type="EMBL" id="HDM36976.1"/>
    </source>
</evidence>
<dbReference type="Proteomes" id="UP000885863">
    <property type="component" value="Unassembled WGS sequence"/>
</dbReference>
<reference evidence="1" key="1">
    <citation type="journal article" date="2020" name="mSystems">
        <title>Genome- and Community-Level Interaction Insights into Carbon Utilization and Element Cycling Functions of Hydrothermarchaeota in Hydrothermal Sediment.</title>
        <authorList>
            <person name="Zhou Z."/>
            <person name="Liu Y."/>
            <person name="Xu W."/>
            <person name="Pan J."/>
            <person name="Luo Z.H."/>
            <person name="Li M."/>
        </authorList>
    </citation>
    <scope>NUCLEOTIDE SEQUENCE [LARGE SCALE GENOMIC DNA]</scope>
    <source>
        <strain evidence="1">HyVt-185</strain>
    </source>
</reference>